<sequence length="118" mass="13075">MKYLCLIYYDEQRVDEMSDEQWQALVARCLACGEELRASGHMLAGEPLQPVRTARTVRVRDGVATTVDGPFAETREQLAGFYLIEAGDQAEAEAIAAKIPPATLGSVEVRPLRQLPQR</sequence>
<dbReference type="OrthoDB" id="9807535at2"/>
<dbReference type="eggNOG" id="COG3795">
    <property type="taxonomic scope" value="Bacteria"/>
</dbReference>
<dbReference type="HOGENOM" id="CLU_130902_2_1_6"/>
<dbReference type="SUPFAM" id="SSF54909">
    <property type="entry name" value="Dimeric alpha+beta barrel"/>
    <property type="match status" value="1"/>
</dbReference>
<evidence type="ECO:0000256" key="1">
    <source>
        <dbReference type="ARBA" id="ARBA00007689"/>
    </source>
</evidence>
<gene>
    <name evidence="3" type="ORF">BN1079_02729</name>
</gene>
<dbReference type="EMBL" id="CCSF01000001">
    <property type="protein sequence ID" value="CDZ95396.1"/>
    <property type="molecule type" value="Genomic_DNA"/>
</dbReference>
<keyword evidence="4" id="KW-1185">Reference proteome</keyword>
<proteinExistence type="inferred from homology"/>
<comment type="similarity">
    <text evidence="1">Belongs to the YciI family.</text>
</comment>
<accession>A0A078M028</accession>
<dbReference type="AlphaFoldDB" id="A0A078M028"/>
<dbReference type="Pfam" id="PF03795">
    <property type="entry name" value="YCII"/>
    <property type="match status" value="1"/>
</dbReference>
<dbReference type="Gene3D" id="3.30.70.1060">
    <property type="entry name" value="Dimeric alpha+beta barrel"/>
    <property type="match status" value="1"/>
</dbReference>
<protein>
    <submittedName>
        <fullName evidence="3">DGPF domain-containing protein</fullName>
    </submittedName>
</protein>
<evidence type="ECO:0000259" key="2">
    <source>
        <dbReference type="Pfam" id="PF03795"/>
    </source>
</evidence>
<evidence type="ECO:0000313" key="4">
    <source>
        <dbReference type="Proteomes" id="UP000053902"/>
    </source>
</evidence>
<dbReference type="InterPro" id="IPR005545">
    <property type="entry name" value="YCII"/>
</dbReference>
<reference evidence="3 4" key="1">
    <citation type="submission" date="2014-07" db="EMBL/GenBank/DDBJ databases">
        <authorList>
            <person name="Urmite Genomes Urmite Genomes"/>
        </authorList>
    </citation>
    <scope>NUCLEOTIDE SEQUENCE [LARGE SCALE GENOMIC DNA]</scope>
    <source>
        <strain evidence="3 4">20_BN</strain>
    </source>
</reference>
<feature type="domain" description="YCII-related" evidence="2">
    <location>
        <begin position="1"/>
        <end position="114"/>
    </location>
</feature>
<dbReference type="InterPro" id="IPR011008">
    <property type="entry name" value="Dimeric_a/b-barrel"/>
</dbReference>
<dbReference type="PANTHER" id="PTHR35174:SF3">
    <property type="entry name" value="BLL7171 PROTEIN"/>
    <property type="match status" value="1"/>
</dbReference>
<dbReference type="PANTHER" id="PTHR35174">
    <property type="entry name" value="BLL7171 PROTEIN-RELATED"/>
    <property type="match status" value="1"/>
</dbReference>
<dbReference type="STRING" id="1499686.BN1079_02729"/>
<name>A0A078M028_9PSED</name>
<dbReference type="Proteomes" id="UP000053902">
    <property type="component" value="Unassembled WGS sequence"/>
</dbReference>
<dbReference type="RefSeq" id="WP_037025152.1">
    <property type="nucleotide sequence ID" value="NZ_CCSF01000001.1"/>
</dbReference>
<evidence type="ECO:0000313" key="3">
    <source>
        <dbReference type="EMBL" id="CDZ95396.1"/>
    </source>
</evidence>
<organism evidence="3 4">
    <name type="scientific">Pseudomonas saudiphocaensis</name>
    <dbReference type="NCBI Taxonomy" id="1499686"/>
    <lineage>
        <taxon>Bacteria</taxon>
        <taxon>Pseudomonadati</taxon>
        <taxon>Pseudomonadota</taxon>
        <taxon>Gammaproteobacteria</taxon>
        <taxon>Pseudomonadales</taxon>
        <taxon>Pseudomonadaceae</taxon>
        <taxon>Pseudomonas</taxon>
    </lineage>
</organism>